<dbReference type="InterPro" id="IPR036875">
    <property type="entry name" value="Znf_CCHC_sf"/>
</dbReference>
<dbReference type="GO" id="GO:0008270">
    <property type="term" value="F:zinc ion binding"/>
    <property type="evidence" value="ECO:0007669"/>
    <property type="project" value="UniProtKB-KW"/>
</dbReference>
<keyword evidence="4" id="KW-1185">Reference proteome</keyword>
<keyword evidence="1" id="KW-0863">Zinc-finger</keyword>
<protein>
    <recommendedName>
        <fullName evidence="2">CCHC-type domain-containing protein</fullName>
    </recommendedName>
</protein>
<dbReference type="OrthoDB" id="273500at2759"/>
<sequence>MSHRAARPLRLLQSSWNFGFERGKGRTAPTIAVYKPSGLPYFAASQVAACGGGRELFSASPSNTPAVEPTDVSDSLLSRMTDLLPPGSGTPRVVLPLIHPALSRYATASQVNALTAQRKGASLVACSPHEFMFLRNCHRLHLVRSVYRVLCRVPPCVSIRVRQALCEKNAAERTTRNAFKNPYVQQFLQRSGSTSSESGSIFLGTDGSGSLPQCAYPHPLLQGGFISVKERCLLAHGTVSGYLSAYQIPRDVHAIVKKQQRLKALFLSPTATSTLSLASSLPQAMDVVAGDSGATGCDICRRKMTGQEEASPHPWIGPECQMRIALDVRVAPEKVVASEMEDAAQDMDHACFSHLDKKEGTLPPQQLRGKRGDCRLVGKPFKFDFRLVTLNDACDLALYEVGTNNASDEEVKAAFAAANFTVVNDFVNDVALAEAMQEVAGVLHTLPQVKLADLPMIAQHVLREGSPLELVAEPLLATSAASPVEVSTESQADGLKQLEQVSELTGVHGRRYHLLLEALRNLEDEKTFCRVAQLALGGGVECTALHFPDPRQDANLSAVQHLLLRMEEGDATEAYCNNVAERMSFVSRGTTVDCETYQTLIHADGVRCLPSQRDVTVAWGAGHPTVVRSEECGEVGCAYCGERGHVWSACPAGVPLLPSQAGSVVEDDKEGGKHVVGDTSLTSRDESDVAGKALDNMFLATVDDVKFALEDATRQQGDANVISIPTVAPTQTFNPHAWRRHHQRPALHQRRLRCAYCSGQHHITRCPQLSGAETGAHLGDTLDAEQLRMNAEKLFCIKCGKLGHLYDRCPAVPQGLHTATHCPICLQPHRKIQHEPLHCPRRVTPPQDYLASGVPAGLVRSNKGRRKSVRHGGGILLADSFLSHI</sequence>
<dbReference type="PROSITE" id="PS50158">
    <property type="entry name" value="ZF_CCHC"/>
    <property type="match status" value="1"/>
</dbReference>
<accession>A0A061J3M9</accession>
<evidence type="ECO:0000256" key="1">
    <source>
        <dbReference type="PROSITE-ProRule" id="PRU00047"/>
    </source>
</evidence>
<dbReference type="Gene3D" id="4.10.60.10">
    <property type="entry name" value="Zinc finger, CCHC-type"/>
    <property type="match status" value="1"/>
</dbReference>
<dbReference type="Proteomes" id="UP000031737">
    <property type="component" value="Unassembled WGS sequence"/>
</dbReference>
<feature type="domain" description="CCHC-type" evidence="2">
    <location>
        <begin position="796"/>
        <end position="810"/>
    </location>
</feature>
<dbReference type="EMBL" id="AUPL01003572">
    <property type="protein sequence ID" value="ESL08721.1"/>
    <property type="molecule type" value="Genomic_DNA"/>
</dbReference>
<dbReference type="SUPFAM" id="SSF57756">
    <property type="entry name" value="Retrovirus zinc finger-like domains"/>
    <property type="match status" value="1"/>
</dbReference>
<dbReference type="AlphaFoldDB" id="A0A061J3M9"/>
<reference evidence="3 4" key="1">
    <citation type="submission" date="2013-07" db="EMBL/GenBank/DDBJ databases">
        <authorList>
            <person name="Stoco P.H."/>
            <person name="Wagner G."/>
            <person name="Gerber A."/>
            <person name="Zaha A."/>
            <person name="Thompson C."/>
            <person name="Bartholomeu D.C."/>
            <person name="Luckemeyer D.D."/>
            <person name="Bahia D."/>
            <person name="Loreto E."/>
            <person name="Prestes E.B."/>
            <person name="Lima F.M."/>
            <person name="Rodrigues-Luiz G."/>
            <person name="Vallejo G.A."/>
            <person name="Filho J.F."/>
            <person name="Monteiro K.M."/>
            <person name="Tyler K.M."/>
            <person name="de Almeida L.G."/>
            <person name="Ortiz M.F."/>
            <person name="Siervo M.A."/>
            <person name="de Moraes M.H."/>
            <person name="Cunha O.L."/>
            <person name="Mendonca-Neto R."/>
            <person name="Silva R."/>
            <person name="Teixeira S.M."/>
            <person name="Murta S.M."/>
            <person name="Sincero T.C."/>
            <person name="Mendes T.A."/>
            <person name="Urmenyi T.P."/>
            <person name="Silva V.G."/>
            <person name="da Rocha W.D."/>
            <person name="Andersson B."/>
            <person name="Romanha A.J."/>
            <person name="Steindel M."/>
            <person name="de Vasconcelos A.T."/>
            <person name="Grisard E.C."/>
        </authorList>
    </citation>
    <scope>NUCLEOTIDE SEQUENCE [LARGE SCALE GENOMIC DNA]</scope>
    <source>
        <strain evidence="3 4">SC58</strain>
    </source>
</reference>
<dbReference type="GO" id="GO:0003676">
    <property type="term" value="F:nucleic acid binding"/>
    <property type="evidence" value="ECO:0007669"/>
    <property type="project" value="InterPro"/>
</dbReference>
<evidence type="ECO:0000259" key="2">
    <source>
        <dbReference type="PROSITE" id="PS50158"/>
    </source>
</evidence>
<dbReference type="VEuPathDB" id="TriTrypDB:TRSC58_03572"/>
<keyword evidence="1" id="KW-0479">Metal-binding</keyword>
<dbReference type="InterPro" id="IPR001878">
    <property type="entry name" value="Znf_CCHC"/>
</dbReference>
<proteinExistence type="predicted"/>
<comment type="caution">
    <text evidence="3">The sequence shown here is derived from an EMBL/GenBank/DDBJ whole genome shotgun (WGS) entry which is preliminary data.</text>
</comment>
<evidence type="ECO:0000313" key="3">
    <source>
        <dbReference type="EMBL" id="ESL08721.1"/>
    </source>
</evidence>
<gene>
    <name evidence="3" type="ORF">TRSC58_03572</name>
</gene>
<dbReference type="SMART" id="SM00343">
    <property type="entry name" value="ZnF_C2HC"/>
    <property type="match status" value="2"/>
</dbReference>
<keyword evidence="1" id="KW-0862">Zinc</keyword>
<evidence type="ECO:0000313" key="4">
    <source>
        <dbReference type="Proteomes" id="UP000031737"/>
    </source>
</evidence>
<organism evidence="3 4">
    <name type="scientific">Trypanosoma rangeli SC58</name>
    <dbReference type="NCBI Taxonomy" id="429131"/>
    <lineage>
        <taxon>Eukaryota</taxon>
        <taxon>Discoba</taxon>
        <taxon>Euglenozoa</taxon>
        <taxon>Kinetoplastea</taxon>
        <taxon>Metakinetoplastina</taxon>
        <taxon>Trypanosomatida</taxon>
        <taxon>Trypanosomatidae</taxon>
        <taxon>Trypanosoma</taxon>
        <taxon>Herpetosoma</taxon>
    </lineage>
</organism>
<name>A0A061J3M9_TRYRA</name>